<accession>A0A2K4FGC8</accession>
<dbReference type="AlphaFoldDB" id="A0A2K4FGC8"/>
<reference evidence="1 2" key="1">
    <citation type="submission" date="2017-08" db="EMBL/GenBank/DDBJ databases">
        <title>Draft genome sequences of 64 type strains of genus Staph aureus.</title>
        <authorList>
            <person name="Cole K."/>
            <person name="Golubchik T."/>
            <person name="Russell J."/>
            <person name="Foster D."/>
            <person name="Llewelyn M."/>
            <person name="Wilson D."/>
            <person name="Crook D."/>
            <person name="Paul J."/>
        </authorList>
    </citation>
    <scope>NUCLEOTIDE SEQUENCE [LARGE SCALE GENOMIC DNA]</scope>
    <source>
        <strain evidence="1 2">DSM 29875</strain>
    </source>
</reference>
<sequence length="189" mass="22046">MMKLDIIQQEDMALYPVSNGRGMHASTKILKVDSPSLIIPRKPQKVLEASCRFYGAPYLHKKNEATRITGITSKPPILLTPLFPTYFFPTHSDRKSENAWINIHYVDKIKELKDKRCKIFFVDNQTLTINVSKHSLDHQYKNAILYNFLMERAVKVFTSDPNNPIDYAKKELNIYEVLIKYAKLFQHKE</sequence>
<name>A0A2K4FGC8_9STAP</name>
<proteinExistence type="predicted"/>
<evidence type="ECO:0000313" key="1">
    <source>
        <dbReference type="EMBL" id="POA10357.1"/>
    </source>
</evidence>
<protein>
    <submittedName>
        <fullName evidence="1">Competence protein ComK</fullName>
    </submittedName>
</protein>
<keyword evidence="2" id="KW-1185">Reference proteome</keyword>
<dbReference type="InterPro" id="IPR010461">
    <property type="entry name" value="ComK"/>
</dbReference>
<dbReference type="EMBL" id="PPPX01000001">
    <property type="protein sequence ID" value="POA10357.1"/>
    <property type="molecule type" value="Genomic_DNA"/>
</dbReference>
<comment type="caution">
    <text evidence="1">The sequence shown here is derived from an EMBL/GenBank/DDBJ whole genome shotgun (WGS) entry which is preliminary data.</text>
</comment>
<dbReference type="Pfam" id="PF06338">
    <property type="entry name" value="ComK"/>
    <property type="match status" value="1"/>
</dbReference>
<dbReference type="Proteomes" id="UP000242712">
    <property type="component" value="Unassembled WGS sequence"/>
</dbReference>
<dbReference type="GO" id="GO:0030420">
    <property type="term" value="P:establishment of competence for transformation"/>
    <property type="evidence" value="ECO:0007669"/>
    <property type="project" value="InterPro"/>
</dbReference>
<organism evidence="1 2">
    <name type="scientific">Staphylococcus argensis</name>
    <dbReference type="NCBI Taxonomy" id="1607738"/>
    <lineage>
        <taxon>Bacteria</taxon>
        <taxon>Bacillati</taxon>
        <taxon>Bacillota</taxon>
        <taxon>Bacilli</taxon>
        <taxon>Bacillales</taxon>
        <taxon>Staphylococcaceae</taxon>
        <taxon>Staphylococcus</taxon>
    </lineage>
</organism>
<gene>
    <name evidence="1" type="ORF">CD039_02540</name>
</gene>
<evidence type="ECO:0000313" key="2">
    <source>
        <dbReference type="Proteomes" id="UP000242712"/>
    </source>
</evidence>
<dbReference type="OrthoDB" id="2417337at2"/>